<name>A0A235BWW6_UNCW3</name>
<dbReference type="PROSITE" id="PS51273">
    <property type="entry name" value="GATASE_TYPE_1"/>
    <property type="match status" value="1"/>
</dbReference>
<accession>A0A235BWW6</accession>
<reference evidence="8 9" key="1">
    <citation type="submission" date="2017-07" db="EMBL/GenBank/DDBJ databases">
        <title>Recovery of genomes from metagenomes via a dereplication, aggregation, and scoring strategy.</title>
        <authorList>
            <person name="Sieber C.M."/>
            <person name="Probst A.J."/>
            <person name="Sharrar A."/>
            <person name="Thomas B.C."/>
            <person name="Hess M."/>
            <person name="Tringe S.G."/>
            <person name="Banfield J.F."/>
        </authorList>
    </citation>
    <scope>NUCLEOTIDE SEQUENCE [LARGE SCALE GENOMIC DNA]</scope>
    <source>
        <strain evidence="8">JGI_Cruoil_03_44_89</strain>
    </source>
</reference>
<dbReference type="PANTHER" id="PTHR10099">
    <property type="entry name" value="PHOSPHORIBOSYLFORMYLGLYCINAMIDINE SYNTHASE"/>
    <property type="match status" value="1"/>
</dbReference>
<keyword evidence="6" id="KW-0067">ATP-binding</keyword>
<dbReference type="GO" id="GO:0004642">
    <property type="term" value="F:phosphoribosylformylglycinamidine synthase activity"/>
    <property type="evidence" value="ECO:0007669"/>
    <property type="project" value="InterPro"/>
</dbReference>
<keyword evidence="3" id="KW-0547">Nucleotide-binding</keyword>
<evidence type="ECO:0000313" key="8">
    <source>
        <dbReference type="EMBL" id="OYD16732.1"/>
    </source>
</evidence>
<dbReference type="Proteomes" id="UP000215215">
    <property type="component" value="Unassembled WGS sequence"/>
</dbReference>
<proteinExistence type="predicted"/>
<keyword evidence="5" id="KW-0378">Hydrolase</keyword>
<evidence type="ECO:0000313" key="9">
    <source>
        <dbReference type="Proteomes" id="UP000215215"/>
    </source>
</evidence>
<sequence length="252" mass="28169">MVRALILYAPGINCDLETKTAFQTCGASVDEIPVKKLEEQTSKLLLYDILILPGGFSYGDSISSGKILSVYMREFLKETVLEFLKRDTLVLGICNGFQVLVKSGLLGHDITLAENANGRFEDRWVRLRVRNSRCIFTKGLDIIELPVAHRGGRVVIKDGVVNATLAYIDEQDKPTMEYPYNPNGSEDAIAGICDDSGRIFGLMPHPERFYLPIQYPGTWKDKIPHGMKIIKNAVDWVEAHTSLSGVHRIIDD</sequence>
<evidence type="ECO:0000256" key="7">
    <source>
        <dbReference type="ARBA" id="ARBA00022962"/>
    </source>
</evidence>
<evidence type="ECO:0000256" key="2">
    <source>
        <dbReference type="ARBA" id="ARBA00022598"/>
    </source>
</evidence>
<organism evidence="8 9">
    <name type="scientific">candidate division WOR-3 bacterium JGI_Cruoil_03_44_89</name>
    <dbReference type="NCBI Taxonomy" id="1973748"/>
    <lineage>
        <taxon>Bacteria</taxon>
        <taxon>Bacteria division WOR-3</taxon>
    </lineage>
</organism>
<dbReference type="PANTHER" id="PTHR10099:SF1">
    <property type="entry name" value="PHOSPHORIBOSYLFORMYLGLYCINAMIDINE SYNTHASE"/>
    <property type="match status" value="1"/>
</dbReference>
<gene>
    <name evidence="8" type="ORF">CH333_02780</name>
</gene>
<dbReference type="GO" id="GO:0005737">
    <property type="term" value="C:cytoplasm"/>
    <property type="evidence" value="ECO:0007669"/>
    <property type="project" value="TreeGrafter"/>
</dbReference>
<keyword evidence="4" id="KW-0658">Purine biosynthesis</keyword>
<dbReference type="EMBL" id="NOZQ01000053">
    <property type="protein sequence ID" value="OYD16732.1"/>
    <property type="molecule type" value="Genomic_DNA"/>
</dbReference>
<dbReference type="InterPro" id="IPR029062">
    <property type="entry name" value="Class_I_gatase-like"/>
</dbReference>
<dbReference type="AlphaFoldDB" id="A0A235BWW6"/>
<evidence type="ECO:0000256" key="3">
    <source>
        <dbReference type="ARBA" id="ARBA00022741"/>
    </source>
</evidence>
<protein>
    <submittedName>
        <fullName evidence="8">Uncharacterized protein</fullName>
    </submittedName>
</protein>
<dbReference type="SMART" id="SM01211">
    <property type="entry name" value="GATase_5"/>
    <property type="match status" value="1"/>
</dbReference>
<dbReference type="Pfam" id="PF13507">
    <property type="entry name" value="GATase_5"/>
    <property type="match status" value="1"/>
</dbReference>
<evidence type="ECO:0000256" key="4">
    <source>
        <dbReference type="ARBA" id="ARBA00022755"/>
    </source>
</evidence>
<keyword evidence="7" id="KW-0315">Glutamine amidotransferase</keyword>
<dbReference type="SUPFAM" id="SSF52317">
    <property type="entry name" value="Class I glutamine amidotransferase-like"/>
    <property type="match status" value="1"/>
</dbReference>
<keyword evidence="2" id="KW-0436">Ligase</keyword>
<keyword evidence="1" id="KW-0963">Cytoplasm</keyword>
<dbReference type="PIRSF" id="PIRSF001586">
    <property type="entry name" value="FGAM_synth_I"/>
    <property type="match status" value="1"/>
</dbReference>
<dbReference type="Gene3D" id="3.40.50.880">
    <property type="match status" value="1"/>
</dbReference>
<evidence type="ECO:0000256" key="5">
    <source>
        <dbReference type="ARBA" id="ARBA00022801"/>
    </source>
</evidence>
<comment type="caution">
    <text evidence="8">The sequence shown here is derived from an EMBL/GenBank/DDBJ whole genome shotgun (WGS) entry which is preliminary data.</text>
</comment>
<dbReference type="InterPro" id="IPR010075">
    <property type="entry name" value="PRibForGlyAmidine_synth_PurQ"/>
</dbReference>
<dbReference type="GO" id="GO:0016787">
    <property type="term" value="F:hydrolase activity"/>
    <property type="evidence" value="ECO:0007669"/>
    <property type="project" value="UniProtKB-KW"/>
</dbReference>
<evidence type="ECO:0000256" key="1">
    <source>
        <dbReference type="ARBA" id="ARBA00022490"/>
    </source>
</evidence>
<dbReference type="GO" id="GO:0006189">
    <property type="term" value="P:'de novo' IMP biosynthetic process"/>
    <property type="evidence" value="ECO:0007669"/>
    <property type="project" value="InterPro"/>
</dbReference>
<evidence type="ECO:0000256" key="6">
    <source>
        <dbReference type="ARBA" id="ARBA00022840"/>
    </source>
</evidence>
<dbReference type="GO" id="GO:0005524">
    <property type="term" value="F:ATP binding"/>
    <property type="evidence" value="ECO:0007669"/>
    <property type="project" value="UniProtKB-KW"/>
</dbReference>